<reference evidence="11 12" key="1">
    <citation type="submission" date="2018-05" db="EMBL/GenBank/DDBJ databases">
        <title>Genomic Encyclopedia of Type Strains, Phase IV (KMG-IV): sequencing the most valuable type-strain genomes for metagenomic binning, comparative biology and taxonomic classification.</title>
        <authorList>
            <person name="Goeker M."/>
        </authorList>
    </citation>
    <scope>NUCLEOTIDE SEQUENCE [LARGE SCALE GENOMIC DNA]</scope>
    <source>
        <strain evidence="11 12">DSM 28556</strain>
    </source>
</reference>
<keyword evidence="8 10" id="KW-0472">Membrane</keyword>
<evidence type="ECO:0000256" key="6">
    <source>
        <dbReference type="ARBA" id="ARBA00022692"/>
    </source>
</evidence>
<evidence type="ECO:0000313" key="12">
    <source>
        <dbReference type="Proteomes" id="UP000247978"/>
    </source>
</evidence>
<dbReference type="InterPro" id="IPR045070">
    <property type="entry name" value="MATE_MepA-like"/>
</dbReference>
<feature type="transmembrane region" description="Helical" evidence="10">
    <location>
        <begin position="194"/>
        <end position="215"/>
    </location>
</feature>
<comment type="subcellular location">
    <subcellularLocation>
        <location evidence="1">Cell membrane</location>
        <topology evidence="1">Multi-pass membrane protein</topology>
    </subcellularLocation>
</comment>
<evidence type="ECO:0000256" key="2">
    <source>
        <dbReference type="ARBA" id="ARBA00008417"/>
    </source>
</evidence>
<comment type="similarity">
    <text evidence="2">Belongs to the multi antimicrobial extrusion (MATE) (TC 2.A.66.1) family. MepA subfamily.</text>
</comment>
<dbReference type="Pfam" id="PF01554">
    <property type="entry name" value="MatE"/>
    <property type="match status" value="2"/>
</dbReference>
<feature type="transmembrane region" description="Helical" evidence="10">
    <location>
        <begin position="93"/>
        <end position="116"/>
    </location>
</feature>
<feature type="transmembrane region" description="Helical" evidence="10">
    <location>
        <begin position="164"/>
        <end position="188"/>
    </location>
</feature>
<dbReference type="GO" id="GO:0015297">
    <property type="term" value="F:antiporter activity"/>
    <property type="evidence" value="ECO:0007669"/>
    <property type="project" value="InterPro"/>
</dbReference>
<feature type="transmembrane region" description="Helical" evidence="10">
    <location>
        <begin position="387"/>
        <end position="409"/>
    </location>
</feature>
<dbReference type="PANTHER" id="PTHR43823:SF4">
    <property type="entry name" value="SPORULATION PROTEIN YKVU"/>
    <property type="match status" value="1"/>
</dbReference>
<evidence type="ECO:0000256" key="8">
    <source>
        <dbReference type="ARBA" id="ARBA00023136"/>
    </source>
</evidence>
<keyword evidence="12" id="KW-1185">Reference proteome</keyword>
<evidence type="ECO:0000256" key="10">
    <source>
        <dbReference type="SAM" id="Phobius"/>
    </source>
</evidence>
<evidence type="ECO:0000256" key="5">
    <source>
        <dbReference type="ARBA" id="ARBA00022475"/>
    </source>
</evidence>
<organism evidence="11 12">
    <name type="scientific">Pseudogracilibacillus auburnensis</name>
    <dbReference type="NCBI Taxonomy" id="1494959"/>
    <lineage>
        <taxon>Bacteria</taxon>
        <taxon>Bacillati</taxon>
        <taxon>Bacillota</taxon>
        <taxon>Bacilli</taxon>
        <taxon>Bacillales</taxon>
        <taxon>Bacillaceae</taxon>
        <taxon>Pseudogracilibacillus</taxon>
    </lineage>
</organism>
<dbReference type="InterPro" id="IPR051327">
    <property type="entry name" value="MATE_MepA_subfamily"/>
</dbReference>
<feature type="transmembrane region" description="Helical" evidence="10">
    <location>
        <begin position="415"/>
        <end position="434"/>
    </location>
</feature>
<dbReference type="AlphaFoldDB" id="A0A2V3WNU6"/>
<dbReference type="OrthoDB" id="9811110at2"/>
<evidence type="ECO:0000313" key="11">
    <source>
        <dbReference type="EMBL" id="PXW90379.1"/>
    </source>
</evidence>
<dbReference type="InterPro" id="IPR002528">
    <property type="entry name" value="MATE_fam"/>
</dbReference>
<dbReference type="PANTHER" id="PTHR43823">
    <property type="entry name" value="SPORULATION PROTEIN YKVU"/>
    <property type="match status" value="1"/>
</dbReference>
<accession>A0A2V3WNU6</accession>
<feature type="transmembrane region" description="Helical" evidence="10">
    <location>
        <begin position="236"/>
        <end position="266"/>
    </location>
</feature>
<evidence type="ECO:0000256" key="3">
    <source>
        <dbReference type="ARBA" id="ARBA00022106"/>
    </source>
</evidence>
<dbReference type="NCBIfam" id="TIGR00797">
    <property type="entry name" value="matE"/>
    <property type="match status" value="1"/>
</dbReference>
<keyword evidence="9" id="KW-0046">Antibiotic resistance</keyword>
<dbReference type="CDD" id="cd13143">
    <property type="entry name" value="MATE_MepA_like"/>
    <property type="match status" value="1"/>
</dbReference>
<dbReference type="GO" id="GO:0005886">
    <property type="term" value="C:plasma membrane"/>
    <property type="evidence" value="ECO:0007669"/>
    <property type="project" value="UniProtKB-SubCell"/>
</dbReference>
<feature type="transmembrane region" description="Helical" evidence="10">
    <location>
        <begin position="60"/>
        <end position="81"/>
    </location>
</feature>
<evidence type="ECO:0000256" key="4">
    <source>
        <dbReference type="ARBA" id="ARBA00022448"/>
    </source>
</evidence>
<comment type="caution">
    <text evidence="11">The sequence shown here is derived from an EMBL/GenBank/DDBJ whole genome shotgun (WGS) entry which is preliminary data.</text>
</comment>
<feature type="transmembrane region" description="Helical" evidence="10">
    <location>
        <begin position="20"/>
        <end position="40"/>
    </location>
</feature>
<evidence type="ECO:0000256" key="1">
    <source>
        <dbReference type="ARBA" id="ARBA00004651"/>
    </source>
</evidence>
<feature type="transmembrane region" description="Helical" evidence="10">
    <location>
        <begin position="357"/>
        <end position="375"/>
    </location>
</feature>
<dbReference type="InterPro" id="IPR048279">
    <property type="entry name" value="MdtK-like"/>
</dbReference>
<proteinExistence type="inferred from homology"/>
<feature type="transmembrane region" description="Helical" evidence="10">
    <location>
        <begin position="322"/>
        <end position="345"/>
    </location>
</feature>
<keyword evidence="6 10" id="KW-0812">Transmembrane</keyword>
<feature type="transmembrane region" description="Helical" evidence="10">
    <location>
        <begin position="278"/>
        <end position="302"/>
    </location>
</feature>
<dbReference type="EMBL" id="QJJQ01000001">
    <property type="protein sequence ID" value="PXW90379.1"/>
    <property type="molecule type" value="Genomic_DNA"/>
</dbReference>
<protein>
    <recommendedName>
        <fullName evidence="3">Multidrug export protein MepA</fullName>
    </recommendedName>
</protein>
<gene>
    <name evidence="11" type="ORF">DFR56_101291</name>
</gene>
<feature type="transmembrane region" description="Helical" evidence="10">
    <location>
        <begin position="136"/>
        <end position="157"/>
    </location>
</feature>
<dbReference type="Proteomes" id="UP000247978">
    <property type="component" value="Unassembled WGS sequence"/>
</dbReference>
<dbReference type="RefSeq" id="WP_110393645.1">
    <property type="nucleotide sequence ID" value="NZ_JBHUHB010000001.1"/>
</dbReference>
<dbReference type="GO" id="GO:0042910">
    <property type="term" value="F:xenobiotic transmembrane transporter activity"/>
    <property type="evidence" value="ECO:0007669"/>
    <property type="project" value="InterPro"/>
</dbReference>
<dbReference type="GO" id="GO:0046677">
    <property type="term" value="P:response to antibiotic"/>
    <property type="evidence" value="ECO:0007669"/>
    <property type="project" value="UniProtKB-KW"/>
</dbReference>
<sequence>MAVENHLYDQPVVKSFFRYLIPSLIGMGLLSVNIMIDGIFVGHGVGSVALASVNIATPMYSVILSIGLLIGVGGGAIYSMALGSGDKEQAQHVFTISIGIVTVVTIIVSGICYLFLENIALFFGANEDTLAYVIDYMKILLIFSLFMVWETTLSVFIRNDGNPNLAMIGLIVTSLLNIVLNYWMIFILGLEVKGAALATVLSIVIGLLVLSSHFFKKSSQLKFVTVEFKWKEVKQINAIGFPSFLSEVGVGVFIIGYNIVIGYYAGTTGLAAFSVINYLHFFMFLVFIGVGSAIQPMISYYYGANLFDRMRETVQLAEKTAIILGTLFFVGGFWGASYLVSLFGITSEVISELAIKGIRLFFISYLFMGINFIYITYFQSIGSVKPALWITIFRNFIIFAILLLSLPFFFGLTGVWLVLPVTEALIACLIVIFARKGVMRAHTLEVNHNL</sequence>
<keyword evidence="7 10" id="KW-1133">Transmembrane helix</keyword>
<keyword evidence="5" id="KW-1003">Cell membrane</keyword>
<keyword evidence="4" id="KW-0813">Transport</keyword>
<dbReference type="PIRSF" id="PIRSF006603">
    <property type="entry name" value="DinF"/>
    <property type="match status" value="1"/>
</dbReference>
<evidence type="ECO:0000256" key="7">
    <source>
        <dbReference type="ARBA" id="ARBA00022989"/>
    </source>
</evidence>
<evidence type="ECO:0000256" key="9">
    <source>
        <dbReference type="ARBA" id="ARBA00023251"/>
    </source>
</evidence>
<name>A0A2V3WNU6_9BACI</name>